<feature type="signal peptide" evidence="1">
    <location>
        <begin position="1"/>
        <end position="16"/>
    </location>
</feature>
<accession>A0ABU9AN47</accession>
<evidence type="ECO:0000313" key="3">
    <source>
        <dbReference type="Proteomes" id="UP001371305"/>
    </source>
</evidence>
<organism evidence="2 3">
    <name type="scientific">Luteolibacter soli</name>
    <dbReference type="NCBI Taxonomy" id="3135280"/>
    <lineage>
        <taxon>Bacteria</taxon>
        <taxon>Pseudomonadati</taxon>
        <taxon>Verrucomicrobiota</taxon>
        <taxon>Verrucomicrobiia</taxon>
        <taxon>Verrucomicrobiales</taxon>
        <taxon>Verrucomicrobiaceae</taxon>
        <taxon>Luteolibacter</taxon>
    </lineage>
</organism>
<keyword evidence="1" id="KW-0732">Signal</keyword>
<feature type="chain" id="PRO_5046317012" evidence="1">
    <location>
        <begin position="17"/>
        <end position="567"/>
    </location>
</feature>
<dbReference type="Gene3D" id="2.160.20.10">
    <property type="entry name" value="Single-stranded right-handed beta-helix, Pectin lyase-like"/>
    <property type="match status" value="2"/>
</dbReference>
<dbReference type="InterPro" id="IPR006626">
    <property type="entry name" value="PbH1"/>
</dbReference>
<dbReference type="Proteomes" id="UP001371305">
    <property type="component" value="Unassembled WGS sequence"/>
</dbReference>
<protein>
    <submittedName>
        <fullName evidence="2">Right-handed parallel beta-helix repeat-containing protein</fullName>
    </submittedName>
</protein>
<dbReference type="RefSeq" id="WP_341402543.1">
    <property type="nucleotide sequence ID" value="NZ_JBBUKT010000001.1"/>
</dbReference>
<name>A0ABU9AN47_9BACT</name>
<dbReference type="SMART" id="SM00710">
    <property type="entry name" value="PbH1"/>
    <property type="match status" value="5"/>
</dbReference>
<proteinExistence type="predicted"/>
<comment type="caution">
    <text evidence="2">The sequence shown here is derived from an EMBL/GenBank/DDBJ whole genome shotgun (WGS) entry which is preliminary data.</text>
</comment>
<dbReference type="InterPro" id="IPR011050">
    <property type="entry name" value="Pectin_lyase_fold/virulence"/>
</dbReference>
<dbReference type="SUPFAM" id="SSF51126">
    <property type="entry name" value="Pectin lyase-like"/>
    <property type="match status" value="1"/>
</dbReference>
<reference evidence="2 3" key="1">
    <citation type="submission" date="2024-04" db="EMBL/GenBank/DDBJ databases">
        <title>Luteolibacter sp. isolated from soil.</title>
        <authorList>
            <person name="An J."/>
        </authorList>
    </citation>
    <scope>NUCLEOTIDE SEQUENCE [LARGE SCALE GENOMIC DNA]</scope>
    <source>
        <strain evidence="2 3">Y139</strain>
    </source>
</reference>
<evidence type="ECO:0000256" key="1">
    <source>
        <dbReference type="SAM" id="SignalP"/>
    </source>
</evidence>
<dbReference type="EMBL" id="JBBUKT010000001">
    <property type="protein sequence ID" value="MEK7949122.1"/>
    <property type="molecule type" value="Genomic_DNA"/>
</dbReference>
<gene>
    <name evidence="2" type="ORF">WKV53_01370</name>
</gene>
<evidence type="ECO:0000313" key="2">
    <source>
        <dbReference type="EMBL" id="MEK7949122.1"/>
    </source>
</evidence>
<sequence>MIARLLLFLSCSAAMALDDFRPMVTEAITKGEKKIVIPAGTYRLAPVGGEKCVWSLHDLKDLEIIADGVTLISTKLTRALAIDACSGVTLRGLTVDYDPLPFTQGTVTAVAEDKSWIDVKLHAGYPRQPYSRIDVVDPATRYRKKGMPFLWGTKAELHGDDTVRVTLKGIGNTATVGTLASLNTGPATDGIPHALSIEHCSSLTLRGVTIHSAPGMGILECDGDGKTAYLGCRVVPGPIPDGASEARLLSTSWDAMQTKTVRHGPRVEDCEIREAGDDSWSVQSADFMVLKATGNTLVIACRDEYTIGVESSDRLKTRIGGPEATITARRGLSRAGATLDADVLAKLKDAPQWSEWKVSPKCLEVTLDQALPVKPGDSLYSPDRMGNGFAFLNNRIHSSGRVLIKAAGRIEGNILDTPHALVVCPELPDKAAAGIDGLVIRKNTIRRSGWFCAAPWSAQAGALSITAAGDAQQLRPPGVFANLVIENNTFEDCSGPNLAITSARGVKVSGNHFIRPHHDKPDGTGGSYGIASNAVIWTTQCEDVEMKDNPITEPGPFCGEQVVEKKP</sequence>
<dbReference type="InterPro" id="IPR012334">
    <property type="entry name" value="Pectin_lyas_fold"/>
</dbReference>
<keyword evidence="3" id="KW-1185">Reference proteome</keyword>